<gene>
    <name evidence="4" type="ORF">TISLANDTSLP1_07060</name>
</gene>
<sequence length="72" mass="8721">MKIKCPVCGKAVEYENNPWRPFCSKNCKIIDLWNWFHEHYSIKVEEVDEKINTEEEKDDKNSSMWRSRKNGQ</sequence>
<dbReference type="SUPFAM" id="SSF57716">
    <property type="entry name" value="Glucocorticoid receptor-like (DNA-binding domain)"/>
    <property type="match status" value="1"/>
</dbReference>
<comment type="caution">
    <text evidence="4">The sequence shown here is derived from an EMBL/GenBank/DDBJ whole genome shotgun (WGS) entry which is preliminary data.</text>
</comment>
<dbReference type="GO" id="GO:0008270">
    <property type="term" value="F:zinc ion binding"/>
    <property type="evidence" value="ECO:0007669"/>
    <property type="project" value="InterPro"/>
</dbReference>
<evidence type="ECO:0000313" key="5">
    <source>
        <dbReference type="Proteomes" id="UP001144297"/>
    </source>
</evidence>
<protein>
    <submittedName>
        <fullName evidence="4">DNA gyrase inhibitor YacG</fullName>
    </submittedName>
</protein>
<accession>A0A9W6LK93</accession>
<evidence type="ECO:0000256" key="2">
    <source>
        <dbReference type="ARBA" id="ARBA00022833"/>
    </source>
</evidence>
<dbReference type="PANTHER" id="PTHR36150">
    <property type="entry name" value="DNA GYRASE INHIBITOR YACG"/>
    <property type="match status" value="1"/>
</dbReference>
<reference evidence="4" key="1">
    <citation type="submission" date="2022-12" db="EMBL/GenBank/DDBJ databases">
        <title>Reference genome sequencing for broad-spectrum identification of bacterial and archaeal isolates by mass spectrometry.</title>
        <authorList>
            <person name="Sekiguchi Y."/>
            <person name="Tourlousse D.M."/>
        </authorList>
    </citation>
    <scope>NUCLEOTIDE SEQUENCE</scope>
    <source>
        <strain evidence="4">TSL-P1</strain>
    </source>
</reference>
<proteinExistence type="inferred from homology"/>
<dbReference type="InterPro" id="IPR013088">
    <property type="entry name" value="Znf_NHR/GATA"/>
</dbReference>
<dbReference type="HAMAP" id="MF_00649">
    <property type="entry name" value="DNA_gyrase_inhibitor_YacG"/>
    <property type="match status" value="1"/>
</dbReference>
<keyword evidence="5" id="KW-1185">Reference proteome</keyword>
<organism evidence="4 5">
    <name type="scientific">Thermodesulfovibrio yellowstonii</name>
    <dbReference type="NCBI Taxonomy" id="28262"/>
    <lineage>
        <taxon>Bacteria</taxon>
        <taxon>Pseudomonadati</taxon>
        <taxon>Nitrospirota</taxon>
        <taxon>Thermodesulfovibrionia</taxon>
        <taxon>Thermodesulfovibrionales</taxon>
        <taxon>Thermodesulfovibrionaceae</taxon>
        <taxon>Thermodesulfovibrio</taxon>
    </lineage>
</organism>
<dbReference type="Proteomes" id="UP001144297">
    <property type="component" value="Unassembled WGS sequence"/>
</dbReference>
<evidence type="ECO:0000256" key="1">
    <source>
        <dbReference type="ARBA" id="ARBA00022723"/>
    </source>
</evidence>
<dbReference type="Gene3D" id="3.30.50.10">
    <property type="entry name" value="Erythroid Transcription Factor GATA-1, subunit A"/>
    <property type="match status" value="1"/>
</dbReference>
<dbReference type="AlphaFoldDB" id="A0A9W6LK93"/>
<evidence type="ECO:0000256" key="3">
    <source>
        <dbReference type="SAM" id="MobiDB-lite"/>
    </source>
</evidence>
<feature type="region of interest" description="Disordered" evidence="3">
    <location>
        <begin position="53"/>
        <end position="72"/>
    </location>
</feature>
<dbReference type="GO" id="GO:0006355">
    <property type="term" value="P:regulation of DNA-templated transcription"/>
    <property type="evidence" value="ECO:0007669"/>
    <property type="project" value="InterPro"/>
</dbReference>
<dbReference type="PANTHER" id="PTHR36150:SF1">
    <property type="entry name" value="DNA GYRASE INHIBITOR YACG"/>
    <property type="match status" value="1"/>
</dbReference>
<evidence type="ECO:0000313" key="4">
    <source>
        <dbReference type="EMBL" id="GLI53013.1"/>
    </source>
</evidence>
<dbReference type="InterPro" id="IPR005584">
    <property type="entry name" value="DNA_gyrase_inhibitor_YacG"/>
</dbReference>
<keyword evidence="2" id="KW-0862">Zinc</keyword>
<name>A0A9W6LK93_9BACT</name>
<keyword evidence="1" id="KW-0479">Metal-binding</keyword>
<dbReference type="Pfam" id="PF03884">
    <property type="entry name" value="YacG"/>
    <property type="match status" value="1"/>
</dbReference>
<dbReference type="EMBL" id="BSDX01000001">
    <property type="protein sequence ID" value="GLI53013.1"/>
    <property type="molecule type" value="Genomic_DNA"/>
</dbReference>